<dbReference type="PROSITE" id="PS00108">
    <property type="entry name" value="PROTEIN_KINASE_ST"/>
    <property type="match status" value="1"/>
</dbReference>
<evidence type="ECO:0000313" key="16">
    <source>
        <dbReference type="Proteomes" id="UP000075714"/>
    </source>
</evidence>
<dbReference type="GO" id="GO:0005524">
    <property type="term" value="F:ATP binding"/>
    <property type="evidence" value="ECO:0007669"/>
    <property type="project" value="UniProtKB-UniRule"/>
</dbReference>
<sequence>MPPKKLTLVLEPEPEPTLQSTANMGSIRMTDESLTVLTQSYNPVSFTTEGMMKSGGMFYKISEKDIRILKKLGQGASSIVHKGFFTQKNKFVAVKKINVFERETRHQMLNDLKALCDSANAVPGLVSFYGAYHVPESGQISIVLEYVDGGSLADVLQKVGKIPENVLSKMTSKILTALSYLHREKHMVHRDIKPANILMSLSGEPKITDFGISAFIDSTLAQCNTFLGTVTYMSPERINNAAYSFPSDIWSLGLALVELATGQYPFDATEGPLQLMIHVLQEDPPLPPAGQFSEEFRDFVRVCLAKEPHRRPPADALLKHPWIAKFANDPVDLKAFMRCCHNPYDKLDEIAVVFAFNYYALLDGGPAKVADLAPLYSKQSTLRYDGDSAVGSSSIISKLSSVATMHAGFKVTHQLDDVQCQPLGADGSALVNVSGRLVTPAAGALPQHYNEVFVLSQFQPGEYYVAHQVLRLCK</sequence>
<dbReference type="PROSITE" id="PS50011">
    <property type="entry name" value="PROTEIN_KINASE_DOM"/>
    <property type="match status" value="1"/>
</dbReference>
<keyword evidence="4" id="KW-0418">Kinase</keyword>
<evidence type="ECO:0000256" key="5">
    <source>
        <dbReference type="ARBA" id="ARBA00022840"/>
    </source>
</evidence>
<dbReference type="InterPro" id="IPR002075">
    <property type="entry name" value="NTF2_dom"/>
</dbReference>
<dbReference type="OrthoDB" id="10252354at2759"/>
<dbReference type="GO" id="GO:0004708">
    <property type="term" value="F:MAP kinase kinase activity"/>
    <property type="evidence" value="ECO:0007669"/>
    <property type="project" value="UniProtKB-EC"/>
</dbReference>
<dbReference type="EMBL" id="LSYV01000091">
    <property type="protein sequence ID" value="KXZ43451.1"/>
    <property type="molecule type" value="Genomic_DNA"/>
</dbReference>
<evidence type="ECO:0000313" key="15">
    <source>
        <dbReference type="EMBL" id="KXZ43451.1"/>
    </source>
</evidence>
<evidence type="ECO:0000256" key="1">
    <source>
        <dbReference type="ARBA" id="ARBA00022527"/>
    </source>
</evidence>
<feature type="domain" description="Protein kinase" evidence="13">
    <location>
        <begin position="66"/>
        <end position="323"/>
    </location>
</feature>
<keyword evidence="1 12" id="KW-0723">Serine/threonine-protein kinase</keyword>
<evidence type="ECO:0000256" key="7">
    <source>
        <dbReference type="ARBA" id="ARBA00038999"/>
    </source>
</evidence>
<dbReference type="InterPro" id="IPR018222">
    <property type="entry name" value="Nuclear_transport_factor_2_euk"/>
</dbReference>
<dbReference type="FunFam" id="1.10.510.10:FF:000432">
    <property type="entry name" value="mitogen-activated protein kinase kinase 3"/>
    <property type="match status" value="1"/>
</dbReference>
<comment type="catalytic activity">
    <reaction evidence="10">
        <text>L-tyrosyl-[protein] + ATP = O-phospho-L-tyrosyl-[protein] + ADP + H(+)</text>
        <dbReference type="Rhea" id="RHEA:10596"/>
        <dbReference type="Rhea" id="RHEA-COMP:10136"/>
        <dbReference type="Rhea" id="RHEA-COMP:20101"/>
        <dbReference type="ChEBI" id="CHEBI:15378"/>
        <dbReference type="ChEBI" id="CHEBI:30616"/>
        <dbReference type="ChEBI" id="CHEBI:46858"/>
        <dbReference type="ChEBI" id="CHEBI:61978"/>
        <dbReference type="ChEBI" id="CHEBI:456216"/>
        <dbReference type="EC" id="2.7.12.2"/>
    </reaction>
</comment>
<evidence type="ECO:0000256" key="10">
    <source>
        <dbReference type="ARBA" id="ARBA00051693"/>
    </source>
</evidence>
<dbReference type="AlphaFoldDB" id="A0A150G0U7"/>
<dbReference type="SUPFAM" id="SSF56112">
    <property type="entry name" value="Protein kinase-like (PK-like)"/>
    <property type="match status" value="1"/>
</dbReference>
<keyword evidence="2" id="KW-0808">Transferase</keyword>
<feature type="domain" description="NTF2" evidence="14">
    <location>
        <begin position="350"/>
        <end position="472"/>
    </location>
</feature>
<evidence type="ECO:0000259" key="13">
    <source>
        <dbReference type="PROSITE" id="PS50011"/>
    </source>
</evidence>
<accession>A0A150G0U7</accession>
<feature type="binding site" evidence="11">
    <location>
        <position position="96"/>
    </location>
    <ligand>
        <name>ATP</name>
        <dbReference type="ChEBI" id="CHEBI:30616"/>
    </ligand>
</feature>
<dbReference type="InterPro" id="IPR011009">
    <property type="entry name" value="Kinase-like_dom_sf"/>
</dbReference>
<dbReference type="InterPro" id="IPR017441">
    <property type="entry name" value="Protein_kinase_ATP_BS"/>
</dbReference>
<dbReference type="Proteomes" id="UP000075714">
    <property type="component" value="Unassembled WGS sequence"/>
</dbReference>
<dbReference type="PROSITE" id="PS00107">
    <property type="entry name" value="PROTEIN_KINASE_ATP"/>
    <property type="match status" value="1"/>
</dbReference>
<dbReference type="STRING" id="33097.A0A150G0U7"/>
<protein>
    <recommendedName>
        <fullName evidence="7">mitogen-activated protein kinase kinase</fullName>
        <ecNumber evidence="7">2.7.12.2</ecNumber>
    </recommendedName>
</protein>
<evidence type="ECO:0000256" key="6">
    <source>
        <dbReference type="ARBA" id="ARBA00038035"/>
    </source>
</evidence>
<dbReference type="PANTHER" id="PTHR48013:SF9">
    <property type="entry name" value="DUAL SPECIFICITY MITOGEN-ACTIVATED PROTEIN KINASE KINASE 5"/>
    <property type="match status" value="1"/>
</dbReference>
<dbReference type="Gene3D" id="3.30.200.20">
    <property type="entry name" value="Phosphorylase Kinase, domain 1"/>
    <property type="match status" value="1"/>
</dbReference>
<dbReference type="SMART" id="SM00220">
    <property type="entry name" value="S_TKc"/>
    <property type="match status" value="1"/>
</dbReference>
<evidence type="ECO:0000256" key="4">
    <source>
        <dbReference type="ARBA" id="ARBA00022777"/>
    </source>
</evidence>
<evidence type="ECO:0000256" key="8">
    <source>
        <dbReference type="ARBA" id="ARBA00049014"/>
    </source>
</evidence>
<dbReference type="PROSITE" id="PS50177">
    <property type="entry name" value="NTF2_DOMAIN"/>
    <property type="match status" value="1"/>
</dbReference>
<keyword evidence="5 11" id="KW-0067">ATP-binding</keyword>
<dbReference type="InterPro" id="IPR000719">
    <property type="entry name" value="Prot_kinase_dom"/>
</dbReference>
<comment type="catalytic activity">
    <reaction evidence="9">
        <text>L-threonyl-[protein] + ATP = O-phospho-L-threonyl-[protein] + ADP + H(+)</text>
        <dbReference type="Rhea" id="RHEA:46608"/>
        <dbReference type="Rhea" id="RHEA-COMP:11060"/>
        <dbReference type="Rhea" id="RHEA-COMP:11605"/>
        <dbReference type="ChEBI" id="CHEBI:15378"/>
        <dbReference type="ChEBI" id="CHEBI:30013"/>
        <dbReference type="ChEBI" id="CHEBI:30616"/>
        <dbReference type="ChEBI" id="CHEBI:61977"/>
        <dbReference type="ChEBI" id="CHEBI:456216"/>
        <dbReference type="EC" id="2.7.12.2"/>
    </reaction>
</comment>
<dbReference type="Gene3D" id="1.10.510.10">
    <property type="entry name" value="Transferase(Phosphotransferase) domain 1"/>
    <property type="match status" value="1"/>
</dbReference>
<dbReference type="GO" id="GO:0004674">
    <property type="term" value="F:protein serine/threonine kinase activity"/>
    <property type="evidence" value="ECO:0007669"/>
    <property type="project" value="UniProtKB-KW"/>
</dbReference>
<comment type="catalytic activity">
    <reaction evidence="8">
        <text>L-seryl-[protein] + ATP = O-phospho-L-seryl-[protein] + ADP + H(+)</text>
        <dbReference type="Rhea" id="RHEA:17989"/>
        <dbReference type="Rhea" id="RHEA-COMP:9863"/>
        <dbReference type="Rhea" id="RHEA-COMP:11604"/>
        <dbReference type="ChEBI" id="CHEBI:15378"/>
        <dbReference type="ChEBI" id="CHEBI:29999"/>
        <dbReference type="ChEBI" id="CHEBI:30616"/>
        <dbReference type="ChEBI" id="CHEBI:83421"/>
        <dbReference type="ChEBI" id="CHEBI:456216"/>
        <dbReference type="EC" id="2.7.12.2"/>
    </reaction>
</comment>
<dbReference type="InterPro" id="IPR032710">
    <property type="entry name" value="NTF2-like_dom_sf"/>
</dbReference>
<comment type="caution">
    <text evidence="15">The sequence shown here is derived from an EMBL/GenBank/DDBJ whole genome shotgun (WGS) entry which is preliminary data.</text>
</comment>
<dbReference type="Pfam" id="PF00069">
    <property type="entry name" value="Pkinase"/>
    <property type="match status" value="1"/>
</dbReference>
<evidence type="ECO:0000256" key="9">
    <source>
        <dbReference type="ARBA" id="ARBA00049299"/>
    </source>
</evidence>
<dbReference type="Gene3D" id="3.10.450.50">
    <property type="match status" value="1"/>
</dbReference>
<dbReference type="Pfam" id="PF02136">
    <property type="entry name" value="NTF2"/>
    <property type="match status" value="1"/>
</dbReference>
<evidence type="ECO:0000259" key="14">
    <source>
        <dbReference type="PROSITE" id="PS50177"/>
    </source>
</evidence>
<keyword evidence="16" id="KW-1185">Reference proteome</keyword>
<keyword evidence="3 11" id="KW-0547">Nucleotide-binding</keyword>
<proteinExistence type="inferred from homology"/>
<comment type="similarity">
    <text evidence="6">Belongs to the protein kinase superfamily. STE Ser/Thr protein kinase family. MAP kinase kinase subfamily.</text>
</comment>
<evidence type="ECO:0000256" key="3">
    <source>
        <dbReference type="ARBA" id="ARBA00022741"/>
    </source>
</evidence>
<dbReference type="PANTHER" id="PTHR48013">
    <property type="entry name" value="DUAL SPECIFICITY MITOGEN-ACTIVATED PROTEIN KINASE KINASE 5-RELATED"/>
    <property type="match status" value="1"/>
</dbReference>
<organism evidence="15 16">
    <name type="scientific">Gonium pectorale</name>
    <name type="common">Green alga</name>
    <dbReference type="NCBI Taxonomy" id="33097"/>
    <lineage>
        <taxon>Eukaryota</taxon>
        <taxon>Viridiplantae</taxon>
        <taxon>Chlorophyta</taxon>
        <taxon>core chlorophytes</taxon>
        <taxon>Chlorophyceae</taxon>
        <taxon>CS clade</taxon>
        <taxon>Chlamydomonadales</taxon>
        <taxon>Volvocaceae</taxon>
        <taxon>Gonium</taxon>
    </lineage>
</organism>
<gene>
    <name evidence="15" type="ORF">GPECTOR_90g538</name>
</gene>
<name>A0A150G0U7_GONPE</name>
<reference evidence="16" key="1">
    <citation type="journal article" date="2016" name="Nat. Commun.">
        <title>The Gonium pectorale genome demonstrates co-option of cell cycle regulation during the evolution of multicellularity.</title>
        <authorList>
            <person name="Hanschen E.R."/>
            <person name="Marriage T.N."/>
            <person name="Ferris P.J."/>
            <person name="Hamaji T."/>
            <person name="Toyoda A."/>
            <person name="Fujiyama A."/>
            <person name="Neme R."/>
            <person name="Noguchi H."/>
            <person name="Minakuchi Y."/>
            <person name="Suzuki M."/>
            <person name="Kawai-Toyooka H."/>
            <person name="Smith D.R."/>
            <person name="Sparks H."/>
            <person name="Anderson J."/>
            <person name="Bakaric R."/>
            <person name="Luria V."/>
            <person name="Karger A."/>
            <person name="Kirschner M.W."/>
            <person name="Durand P.M."/>
            <person name="Michod R.E."/>
            <person name="Nozaki H."/>
            <person name="Olson B.J."/>
        </authorList>
    </citation>
    <scope>NUCLEOTIDE SEQUENCE [LARGE SCALE GENOMIC DNA]</scope>
    <source>
        <strain evidence="16">NIES-2863</strain>
    </source>
</reference>
<evidence type="ECO:0000256" key="12">
    <source>
        <dbReference type="RuleBase" id="RU000304"/>
    </source>
</evidence>
<dbReference type="SUPFAM" id="SSF54427">
    <property type="entry name" value="NTF2-like"/>
    <property type="match status" value="1"/>
</dbReference>
<dbReference type="InterPro" id="IPR008271">
    <property type="entry name" value="Ser/Thr_kinase_AS"/>
</dbReference>
<dbReference type="EC" id="2.7.12.2" evidence="7"/>
<evidence type="ECO:0000256" key="2">
    <source>
        <dbReference type="ARBA" id="ARBA00022679"/>
    </source>
</evidence>
<evidence type="ECO:0000256" key="11">
    <source>
        <dbReference type="PROSITE-ProRule" id="PRU10141"/>
    </source>
</evidence>
<dbReference type="CDD" id="cd06623">
    <property type="entry name" value="PKc_MAPKK_plant_like"/>
    <property type="match status" value="1"/>
</dbReference>